<dbReference type="InterPro" id="IPR036864">
    <property type="entry name" value="Zn2-C6_fun-type_DNA-bd_sf"/>
</dbReference>
<organism evidence="8 9">
    <name type="scientific">Pleomassaria siparia CBS 279.74</name>
    <dbReference type="NCBI Taxonomy" id="1314801"/>
    <lineage>
        <taxon>Eukaryota</taxon>
        <taxon>Fungi</taxon>
        <taxon>Dikarya</taxon>
        <taxon>Ascomycota</taxon>
        <taxon>Pezizomycotina</taxon>
        <taxon>Dothideomycetes</taxon>
        <taxon>Pleosporomycetidae</taxon>
        <taxon>Pleosporales</taxon>
        <taxon>Pleomassariaceae</taxon>
        <taxon>Pleomassaria</taxon>
    </lineage>
</organism>
<dbReference type="PROSITE" id="PS50048">
    <property type="entry name" value="ZN2_CY6_FUNGAL_2"/>
    <property type="match status" value="1"/>
</dbReference>
<evidence type="ECO:0000313" key="8">
    <source>
        <dbReference type="EMBL" id="KAF2704320.1"/>
    </source>
</evidence>
<dbReference type="PROSITE" id="PS00463">
    <property type="entry name" value="ZN2_CY6_FUNGAL_1"/>
    <property type="match status" value="1"/>
</dbReference>
<dbReference type="GO" id="GO:0000976">
    <property type="term" value="F:transcription cis-regulatory region binding"/>
    <property type="evidence" value="ECO:0007669"/>
    <property type="project" value="TreeGrafter"/>
</dbReference>
<keyword evidence="9" id="KW-1185">Reference proteome</keyword>
<proteinExistence type="predicted"/>
<evidence type="ECO:0000259" key="7">
    <source>
        <dbReference type="PROSITE" id="PS50048"/>
    </source>
</evidence>
<dbReference type="PANTHER" id="PTHR31845:SF10">
    <property type="entry name" value="ZN(II)2CYS6 TRANSCRIPTION FACTOR (EUROFUNG)"/>
    <property type="match status" value="1"/>
</dbReference>
<dbReference type="Gene3D" id="4.10.240.10">
    <property type="entry name" value="Zn(2)-C6 fungal-type DNA-binding domain"/>
    <property type="match status" value="1"/>
</dbReference>
<dbReference type="EMBL" id="MU005783">
    <property type="protein sequence ID" value="KAF2704320.1"/>
    <property type="molecule type" value="Genomic_DNA"/>
</dbReference>
<dbReference type="SMART" id="SM00066">
    <property type="entry name" value="GAL4"/>
    <property type="match status" value="1"/>
</dbReference>
<evidence type="ECO:0000256" key="4">
    <source>
        <dbReference type="ARBA" id="ARBA00023163"/>
    </source>
</evidence>
<dbReference type="InterPro" id="IPR051089">
    <property type="entry name" value="prtT"/>
</dbReference>
<dbReference type="CDD" id="cd12148">
    <property type="entry name" value="fungal_TF_MHR"/>
    <property type="match status" value="1"/>
</dbReference>
<keyword evidence="3" id="KW-0238">DNA-binding</keyword>
<dbReference type="CDD" id="cd00067">
    <property type="entry name" value="GAL4"/>
    <property type="match status" value="1"/>
</dbReference>
<evidence type="ECO:0000256" key="5">
    <source>
        <dbReference type="ARBA" id="ARBA00023242"/>
    </source>
</evidence>
<dbReference type="GO" id="GO:0000981">
    <property type="term" value="F:DNA-binding transcription factor activity, RNA polymerase II-specific"/>
    <property type="evidence" value="ECO:0007669"/>
    <property type="project" value="InterPro"/>
</dbReference>
<gene>
    <name evidence="8" type="ORF">K504DRAFT_473527</name>
</gene>
<evidence type="ECO:0000256" key="6">
    <source>
        <dbReference type="SAM" id="MobiDB-lite"/>
    </source>
</evidence>
<dbReference type="InterPro" id="IPR001138">
    <property type="entry name" value="Zn2Cys6_DnaBD"/>
</dbReference>
<dbReference type="GO" id="GO:0008270">
    <property type="term" value="F:zinc ion binding"/>
    <property type="evidence" value="ECO:0007669"/>
    <property type="project" value="InterPro"/>
</dbReference>
<evidence type="ECO:0000256" key="1">
    <source>
        <dbReference type="ARBA" id="ARBA00004123"/>
    </source>
</evidence>
<accession>A0A6G1JUZ3</accession>
<evidence type="ECO:0000313" key="9">
    <source>
        <dbReference type="Proteomes" id="UP000799428"/>
    </source>
</evidence>
<evidence type="ECO:0000256" key="2">
    <source>
        <dbReference type="ARBA" id="ARBA00023015"/>
    </source>
</evidence>
<keyword evidence="2" id="KW-0805">Transcription regulation</keyword>
<dbReference type="OrthoDB" id="5226580at2759"/>
<dbReference type="AlphaFoldDB" id="A0A6G1JUZ3"/>
<evidence type="ECO:0000256" key="3">
    <source>
        <dbReference type="ARBA" id="ARBA00023125"/>
    </source>
</evidence>
<feature type="region of interest" description="Disordered" evidence="6">
    <location>
        <begin position="1"/>
        <end position="26"/>
    </location>
</feature>
<feature type="compositionally biased region" description="Low complexity" evidence="6">
    <location>
        <begin position="135"/>
        <end position="148"/>
    </location>
</feature>
<reference evidence="8" key="1">
    <citation type="journal article" date="2020" name="Stud. Mycol.">
        <title>101 Dothideomycetes genomes: a test case for predicting lifestyles and emergence of pathogens.</title>
        <authorList>
            <person name="Haridas S."/>
            <person name="Albert R."/>
            <person name="Binder M."/>
            <person name="Bloem J."/>
            <person name="Labutti K."/>
            <person name="Salamov A."/>
            <person name="Andreopoulos B."/>
            <person name="Baker S."/>
            <person name="Barry K."/>
            <person name="Bills G."/>
            <person name="Bluhm B."/>
            <person name="Cannon C."/>
            <person name="Castanera R."/>
            <person name="Culley D."/>
            <person name="Daum C."/>
            <person name="Ezra D."/>
            <person name="Gonzalez J."/>
            <person name="Henrissat B."/>
            <person name="Kuo A."/>
            <person name="Liang C."/>
            <person name="Lipzen A."/>
            <person name="Lutzoni F."/>
            <person name="Magnuson J."/>
            <person name="Mondo S."/>
            <person name="Nolan M."/>
            <person name="Ohm R."/>
            <person name="Pangilinan J."/>
            <person name="Park H.-J."/>
            <person name="Ramirez L."/>
            <person name="Alfaro M."/>
            <person name="Sun H."/>
            <person name="Tritt A."/>
            <person name="Yoshinaga Y."/>
            <person name="Zwiers L.-H."/>
            <person name="Turgeon B."/>
            <person name="Goodwin S."/>
            <person name="Spatafora J."/>
            <person name="Crous P."/>
            <person name="Grigoriev I."/>
        </authorList>
    </citation>
    <scope>NUCLEOTIDE SEQUENCE</scope>
    <source>
        <strain evidence="8">CBS 279.74</strain>
    </source>
</reference>
<name>A0A6G1JUZ3_9PLEO</name>
<dbReference type="SUPFAM" id="SSF57701">
    <property type="entry name" value="Zn2/Cys6 DNA-binding domain"/>
    <property type="match status" value="1"/>
</dbReference>
<keyword evidence="4" id="KW-0804">Transcription</keyword>
<sequence length="645" mass="72019">MIGLPHQPESTSASEPEPPPSAARSSVAIGEGRIGNAFACERCRKHKVRCVPSDAAGLCQRCQKARVECIEHIARRRPAKPRIVGQTPNRVAELEKTLDRLSTIVSTPSAPSSVPQPILPPVSSLPSQRIEPTHRTPTPAPTASVPPVQSTVKPTILPNPGSTPEPALSFWESINETVSGLGRLDPVIRSISVAHMQLLLENYRTMVDFFPFVALPRESFCRDLIQQRPMVMFAILTVASNDSALLQLTLSREFRKVAMIKIMKGEKTLDLLQGLLVFIAWHHHYMDSQAISIHMLLHLCVGIADDLGLDSIPTFASSPFHKQDSRDREAKRAYLGCYYLACNLALSEPGRTRSMSYSNTIRVYASELGSAREYPPDSMLPTLIDTCQFMEDVEETFCSLSEQALIVKCQLKRLTDRWESMRHSTKQLSTDYKTLQWLQMAAQVHVQKAVTSLEFSDGEKMSWAPGFQLSLRIAYLRSIEQFLDNSTHMVAIQYEFLSIVDWVNLVSTLTCLGKLVLHTSAMPGWDPVDLQLGKTFDYFRDQLCSKMPPCPRETLDSSENVFGRFRRITATMKTALRNTPGRSSPNGSTFEITTSSRQTVSLLQELPKPNGITNGADSLPAPWKLHPQFDMSSSQFPWKFLMGTV</sequence>
<keyword evidence="5" id="KW-0539">Nucleus</keyword>
<dbReference type="Pfam" id="PF00172">
    <property type="entry name" value="Zn_clus"/>
    <property type="match status" value="1"/>
</dbReference>
<comment type="subcellular location">
    <subcellularLocation>
        <location evidence="1">Nucleus</location>
    </subcellularLocation>
</comment>
<dbReference type="PANTHER" id="PTHR31845">
    <property type="entry name" value="FINGER DOMAIN PROTEIN, PUTATIVE-RELATED"/>
    <property type="match status" value="1"/>
</dbReference>
<dbReference type="Proteomes" id="UP000799428">
    <property type="component" value="Unassembled WGS sequence"/>
</dbReference>
<feature type="domain" description="Zn(2)-C6 fungal-type" evidence="7">
    <location>
        <begin position="39"/>
        <end position="71"/>
    </location>
</feature>
<dbReference type="GO" id="GO:0005634">
    <property type="term" value="C:nucleus"/>
    <property type="evidence" value="ECO:0007669"/>
    <property type="project" value="UniProtKB-SubCell"/>
</dbReference>
<protein>
    <recommendedName>
        <fullName evidence="7">Zn(2)-C6 fungal-type domain-containing protein</fullName>
    </recommendedName>
</protein>
<feature type="region of interest" description="Disordered" evidence="6">
    <location>
        <begin position="123"/>
        <end position="159"/>
    </location>
</feature>